<dbReference type="OrthoDB" id="9812274at2"/>
<evidence type="ECO:0000313" key="6">
    <source>
        <dbReference type="EMBL" id="RFA32428.1"/>
    </source>
</evidence>
<comment type="caution">
    <text evidence="6">The sequence shown here is derived from an EMBL/GenBank/DDBJ whole genome shotgun (WGS) entry which is preliminary data.</text>
</comment>
<keyword evidence="4" id="KW-0812">Transmembrane</keyword>
<feature type="transmembrane region" description="Helical" evidence="4">
    <location>
        <begin position="101"/>
        <end position="119"/>
    </location>
</feature>
<protein>
    <recommendedName>
        <fullName evidence="5">Phospholipid/glycerol acyltransferase domain-containing protein</fullName>
    </recommendedName>
</protein>
<dbReference type="Proteomes" id="UP000256763">
    <property type="component" value="Unassembled WGS sequence"/>
</dbReference>
<sequence length="268" mass="29797">MNAGMQLIKYITAFSIMIPMLIVGLVVGIFSRQLAWIVFRKANYIFLRIFGVTVKFEYDADPKALSKGGIIVGLNQESLLEPTLGFAALNRKWTSIFNIEYALLPVLGWVAWVLGWIIVRQWPKQSQAQLKRAARYAQNGGLVYLSAEGKRSKDGRLNPYKKGPAVLAIQSQSQVHPIYVHGSAACMPYGDWKIRPGTVLIRFLQPISVKGLTYDDRDQLMSVLRELGEAEHRKSPVIVANLKGIKTLHTGNTEKACQTSPAGEQKAA</sequence>
<gene>
    <name evidence="6" type="ORF">CAL65_19780</name>
</gene>
<dbReference type="InterPro" id="IPR002123">
    <property type="entry name" value="Plipid/glycerol_acylTrfase"/>
</dbReference>
<keyword evidence="4" id="KW-0472">Membrane</keyword>
<feature type="domain" description="Phospholipid/glycerol acyltransferase" evidence="5">
    <location>
        <begin position="70"/>
        <end position="183"/>
    </location>
</feature>
<evidence type="ECO:0000256" key="4">
    <source>
        <dbReference type="SAM" id="Phobius"/>
    </source>
</evidence>
<evidence type="ECO:0000256" key="1">
    <source>
        <dbReference type="ARBA" id="ARBA00005189"/>
    </source>
</evidence>
<keyword evidence="4" id="KW-1133">Transmembrane helix</keyword>
<evidence type="ECO:0000256" key="2">
    <source>
        <dbReference type="ARBA" id="ARBA00022679"/>
    </source>
</evidence>
<organism evidence="6 7">
    <name type="scientific">Alkalilimnicola ehrlichii</name>
    <dbReference type="NCBI Taxonomy" id="351052"/>
    <lineage>
        <taxon>Bacteria</taxon>
        <taxon>Pseudomonadati</taxon>
        <taxon>Pseudomonadota</taxon>
        <taxon>Gammaproteobacteria</taxon>
        <taxon>Chromatiales</taxon>
        <taxon>Ectothiorhodospiraceae</taxon>
        <taxon>Alkalilimnicola</taxon>
    </lineage>
</organism>
<dbReference type="SUPFAM" id="SSF69593">
    <property type="entry name" value="Glycerol-3-phosphate (1)-acyltransferase"/>
    <property type="match status" value="1"/>
</dbReference>
<reference evidence="7" key="1">
    <citation type="submission" date="2017-05" db="EMBL/GenBank/DDBJ databases">
        <authorList>
            <person name="Sharma S."/>
            <person name="Sidhu C."/>
            <person name="Pinnaka A.K."/>
        </authorList>
    </citation>
    <scope>NUCLEOTIDE SEQUENCE [LARGE SCALE GENOMIC DNA]</scope>
    <source>
        <strain evidence="7">AK93</strain>
    </source>
</reference>
<dbReference type="EMBL" id="NFZW01000029">
    <property type="protein sequence ID" value="RFA32428.1"/>
    <property type="molecule type" value="Genomic_DNA"/>
</dbReference>
<dbReference type="Pfam" id="PF01553">
    <property type="entry name" value="Acyltransferase"/>
    <property type="match status" value="1"/>
</dbReference>
<accession>A0A3E0WI27</accession>
<dbReference type="GO" id="GO:0003841">
    <property type="term" value="F:1-acylglycerol-3-phosphate O-acyltransferase activity"/>
    <property type="evidence" value="ECO:0007669"/>
    <property type="project" value="TreeGrafter"/>
</dbReference>
<keyword evidence="7" id="KW-1185">Reference proteome</keyword>
<dbReference type="AlphaFoldDB" id="A0A3E0WI27"/>
<feature type="transmembrane region" description="Helical" evidence="4">
    <location>
        <begin position="7"/>
        <end position="30"/>
    </location>
</feature>
<evidence type="ECO:0000256" key="3">
    <source>
        <dbReference type="ARBA" id="ARBA00023315"/>
    </source>
</evidence>
<evidence type="ECO:0000259" key="5">
    <source>
        <dbReference type="SMART" id="SM00563"/>
    </source>
</evidence>
<dbReference type="PANTHER" id="PTHR10434:SF11">
    <property type="entry name" value="1-ACYL-SN-GLYCEROL-3-PHOSPHATE ACYLTRANSFERASE"/>
    <property type="match status" value="1"/>
</dbReference>
<proteinExistence type="predicted"/>
<dbReference type="GO" id="GO:0006654">
    <property type="term" value="P:phosphatidic acid biosynthetic process"/>
    <property type="evidence" value="ECO:0007669"/>
    <property type="project" value="TreeGrafter"/>
</dbReference>
<keyword evidence="2" id="KW-0808">Transferase</keyword>
<evidence type="ECO:0000313" key="7">
    <source>
        <dbReference type="Proteomes" id="UP000256763"/>
    </source>
</evidence>
<dbReference type="RefSeq" id="WP_116303863.1">
    <property type="nucleotide sequence ID" value="NZ_NFZV01000031.1"/>
</dbReference>
<keyword evidence="3" id="KW-0012">Acyltransferase</keyword>
<dbReference type="PANTHER" id="PTHR10434">
    <property type="entry name" value="1-ACYL-SN-GLYCEROL-3-PHOSPHATE ACYLTRANSFERASE"/>
    <property type="match status" value="1"/>
</dbReference>
<name>A0A3E0WI27_9GAMM</name>
<comment type="pathway">
    <text evidence="1">Lipid metabolism.</text>
</comment>
<dbReference type="CDD" id="cd07989">
    <property type="entry name" value="LPLAT_AGPAT-like"/>
    <property type="match status" value="1"/>
</dbReference>
<dbReference type="SMART" id="SM00563">
    <property type="entry name" value="PlsC"/>
    <property type="match status" value="1"/>
</dbReference>